<comment type="subcellular location">
    <subcellularLocation>
        <location evidence="1">Membrane</location>
        <topology evidence="1">Multi-pass membrane protein</topology>
    </subcellularLocation>
</comment>
<keyword evidence="5 6" id="KW-0472">Membrane</keyword>
<reference evidence="7 8" key="1">
    <citation type="submission" date="2022-12" db="EMBL/GenBank/DDBJ databases">
        <title>Chromosome-scale assembly of the Ensete ventricosum genome.</title>
        <authorList>
            <person name="Dussert Y."/>
            <person name="Stocks J."/>
            <person name="Wendawek A."/>
            <person name="Woldeyes F."/>
            <person name="Nichols R.A."/>
            <person name="Borrell J.S."/>
        </authorList>
    </citation>
    <scope>NUCLEOTIDE SEQUENCE [LARGE SCALE GENOMIC DNA]</scope>
    <source>
        <strain evidence="8">cv. Maze</strain>
        <tissue evidence="7">Seeds</tissue>
    </source>
</reference>
<evidence type="ECO:0000256" key="2">
    <source>
        <dbReference type="ARBA" id="ARBA00008882"/>
    </source>
</evidence>
<evidence type="ECO:0000313" key="8">
    <source>
        <dbReference type="Proteomes" id="UP001222027"/>
    </source>
</evidence>
<dbReference type="GO" id="GO:0065002">
    <property type="term" value="P:intracellular protein transmembrane transport"/>
    <property type="evidence" value="ECO:0007669"/>
    <property type="project" value="TreeGrafter"/>
</dbReference>
<dbReference type="EMBL" id="JAQQAF010000005">
    <property type="protein sequence ID" value="KAJ8486467.1"/>
    <property type="molecule type" value="Genomic_DNA"/>
</dbReference>
<keyword evidence="4 6" id="KW-1133">Transmembrane helix</keyword>
<dbReference type="PANTHER" id="PTHR30371:SF0">
    <property type="entry name" value="SEC-INDEPENDENT PROTEIN TRANSLOCASE PROTEIN TATC, CHLOROPLASTIC-RELATED"/>
    <property type="match status" value="1"/>
</dbReference>
<protein>
    <recommendedName>
        <fullName evidence="9">Sec-independent protein translocase protein TATC, chloroplastic</fullName>
    </recommendedName>
</protein>
<evidence type="ECO:0008006" key="9">
    <source>
        <dbReference type="Google" id="ProtNLM"/>
    </source>
</evidence>
<evidence type="ECO:0000256" key="1">
    <source>
        <dbReference type="ARBA" id="ARBA00004141"/>
    </source>
</evidence>
<feature type="transmembrane region" description="Helical" evidence="6">
    <location>
        <begin position="280"/>
        <end position="301"/>
    </location>
</feature>
<comment type="similarity">
    <text evidence="2">Belongs to the TatC family.</text>
</comment>
<dbReference type="GO" id="GO:0043953">
    <property type="term" value="P:protein transport by the Tat complex"/>
    <property type="evidence" value="ECO:0007669"/>
    <property type="project" value="TreeGrafter"/>
</dbReference>
<evidence type="ECO:0000256" key="4">
    <source>
        <dbReference type="ARBA" id="ARBA00022989"/>
    </source>
</evidence>
<dbReference type="NCBIfam" id="TIGR00945">
    <property type="entry name" value="tatC"/>
    <property type="match status" value="1"/>
</dbReference>
<sequence length="371" mass="40561">MGSTILSLASHPQPTCCCRRRRLRPPNHWADVARISGVPTFFTSSITVSKPSGRHRLSCYALLQDDAPQEGQQQQQQDPPTQLPVGVGAAVEERPAESISKDPLQSLKQDGEQNSVYNFLYPSKELLPDDKEMSIFDHLEELRQRIFISVLAVGAAILGCFVFSKDLILLLEEPVSSQGVRFLQLSPGEFFFTTIKVSGYCGLLLGSPIIVYEIIAFILPGLTKDERKFLGPIVLGSSVLFYAGIAFSYTVLTPAALNFFVTYAEGAVESIWSIDQYFEFVLVLMFSTGLSFQVPVIQLLLGQVGLVSGDQMLSIWRYVVVGAVIAAAILTPSTDPLTQMLLAGPLLGLYLGGAWMVKLIEAVSRPSTLHG</sequence>
<proteinExistence type="inferred from homology"/>
<evidence type="ECO:0000256" key="3">
    <source>
        <dbReference type="ARBA" id="ARBA00022692"/>
    </source>
</evidence>
<dbReference type="InterPro" id="IPR019820">
    <property type="entry name" value="Sec-indep_translocase_CS"/>
</dbReference>
<comment type="caution">
    <text evidence="7">The sequence shown here is derived from an EMBL/GenBank/DDBJ whole genome shotgun (WGS) entry which is preliminary data.</text>
</comment>
<dbReference type="PRINTS" id="PR01840">
    <property type="entry name" value="TATCFAMILY"/>
</dbReference>
<evidence type="ECO:0000256" key="5">
    <source>
        <dbReference type="ARBA" id="ARBA00023136"/>
    </source>
</evidence>
<keyword evidence="8" id="KW-1185">Reference proteome</keyword>
<dbReference type="AlphaFoldDB" id="A0AAV8QVC9"/>
<dbReference type="InterPro" id="IPR002033">
    <property type="entry name" value="TatC"/>
</dbReference>
<evidence type="ECO:0000313" key="7">
    <source>
        <dbReference type="EMBL" id="KAJ8486467.1"/>
    </source>
</evidence>
<accession>A0AAV8QVC9</accession>
<dbReference type="PANTHER" id="PTHR30371">
    <property type="entry name" value="SEC-INDEPENDENT PROTEIN TRANSLOCASE PROTEIN TATC"/>
    <property type="match status" value="1"/>
</dbReference>
<dbReference type="Proteomes" id="UP001222027">
    <property type="component" value="Unassembled WGS sequence"/>
</dbReference>
<dbReference type="PROSITE" id="PS01218">
    <property type="entry name" value="TATC"/>
    <property type="match status" value="1"/>
</dbReference>
<feature type="transmembrane region" description="Helical" evidence="6">
    <location>
        <begin position="197"/>
        <end position="219"/>
    </location>
</feature>
<gene>
    <name evidence="7" type="ORF">OPV22_018952</name>
</gene>
<dbReference type="Pfam" id="PF00902">
    <property type="entry name" value="TatC"/>
    <property type="match status" value="1"/>
</dbReference>
<organism evidence="7 8">
    <name type="scientific">Ensete ventricosum</name>
    <name type="common">Abyssinian banana</name>
    <name type="synonym">Musa ensete</name>
    <dbReference type="NCBI Taxonomy" id="4639"/>
    <lineage>
        <taxon>Eukaryota</taxon>
        <taxon>Viridiplantae</taxon>
        <taxon>Streptophyta</taxon>
        <taxon>Embryophyta</taxon>
        <taxon>Tracheophyta</taxon>
        <taxon>Spermatophyta</taxon>
        <taxon>Magnoliopsida</taxon>
        <taxon>Liliopsida</taxon>
        <taxon>Zingiberales</taxon>
        <taxon>Musaceae</taxon>
        <taxon>Ensete</taxon>
    </lineage>
</organism>
<name>A0AAV8QVC9_ENSVE</name>
<feature type="transmembrane region" description="Helical" evidence="6">
    <location>
        <begin position="337"/>
        <end position="357"/>
    </location>
</feature>
<feature type="transmembrane region" description="Helical" evidence="6">
    <location>
        <begin position="146"/>
        <end position="164"/>
    </location>
</feature>
<feature type="transmembrane region" description="Helical" evidence="6">
    <location>
        <begin position="239"/>
        <end position="260"/>
    </location>
</feature>
<evidence type="ECO:0000256" key="6">
    <source>
        <dbReference type="SAM" id="Phobius"/>
    </source>
</evidence>
<dbReference type="GO" id="GO:0009977">
    <property type="term" value="F:proton motive force dependent protein transmembrane transporter activity"/>
    <property type="evidence" value="ECO:0007669"/>
    <property type="project" value="TreeGrafter"/>
</dbReference>
<feature type="transmembrane region" description="Helical" evidence="6">
    <location>
        <begin position="313"/>
        <end position="331"/>
    </location>
</feature>
<dbReference type="HAMAP" id="MF_00902">
    <property type="entry name" value="TatC"/>
    <property type="match status" value="1"/>
</dbReference>
<keyword evidence="3 6" id="KW-0812">Transmembrane</keyword>
<dbReference type="GO" id="GO:0033281">
    <property type="term" value="C:TAT protein transport complex"/>
    <property type="evidence" value="ECO:0007669"/>
    <property type="project" value="TreeGrafter"/>
</dbReference>